<dbReference type="RefSeq" id="WP_186773552.1">
    <property type="nucleotide sequence ID" value="NZ_JACOMF010000082.1"/>
</dbReference>
<accession>A0A9X0R5L0</accession>
<dbReference type="Proteomes" id="UP000600101">
    <property type="component" value="Unassembled WGS sequence"/>
</dbReference>
<dbReference type="SMART" id="SM01040">
    <property type="entry name" value="Bro-N"/>
    <property type="match status" value="1"/>
</dbReference>
<reference evidence="2" key="1">
    <citation type="submission" date="2020-08" db="EMBL/GenBank/DDBJ databases">
        <authorList>
            <person name="Hu Y."/>
            <person name="Nguyen S.V."/>
            <person name="Li F."/>
            <person name="Fanning S."/>
        </authorList>
    </citation>
    <scope>NUCLEOTIDE SEQUENCE</scope>
    <source>
        <strain evidence="2">SYSU D8009</strain>
    </source>
</reference>
<keyword evidence="3" id="KW-1185">Reference proteome</keyword>
<dbReference type="PROSITE" id="PS51750">
    <property type="entry name" value="BRO_N"/>
    <property type="match status" value="1"/>
</dbReference>
<proteinExistence type="predicted"/>
<dbReference type="InterPro" id="IPR003497">
    <property type="entry name" value="BRO_N_domain"/>
</dbReference>
<evidence type="ECO:0000313" key="2">
    <source>
        <dbReference type="EMBL" id="MBC4018812.1"/>
    </source>
</evidence>
<protein>
    <recommendedName>
        <fullName evidence="1">Bro-N domain-containing protein</fullName>
    </recommendedName>
</protein>
<dbReference type="EMBL" id="JACOMF010000082">
    <property type="protein sequence ID" value="MBC4018812.1"/>
    <property type="molecule type" value="Genomic_DNA"/>
</dbReference>
<evidence type="ECO:0000313" key="3">
    <source>
        <dbReference type="Proteomes" id="UP000600101"/>
    </source>
</evidence>
<sequence length="192" mass="20620">MSSVVTLVFDSVDIRASVLDGMPLFVFADVRYAVGAACIFAADLNSDERVVIELNSAGHCRRVVAVNLFGLSSVVAAGDPDVGKDFKRWIAAEGLPTLLSPSTARLLPQAPQNGLFSTTEIAETLDIYPATLGRLTRHLKTKQHGERHLAPAANNDAVIEQWFWNSAGRAAVLREFGRIGVEAGDCSITVRA</sequence>
<comment type="caution">
    <text evidence="2">The sequence shown here is derived from an EMBL/GenBank/DDBJ whole genome shotgun (WGS) entry which is preliminary data.</text>
</comment>
<organism evidence="2 3">
    <name type="scientific">Siccirubricoccus deserti</name>
    <dbReference type="NCBI Taxonomy" id="2013562"/>
    <lineage>
        <taxon>Bacteria</taxon>
        <taxon>Pseudomonadati</taxon>
        <taxon>Pseudomonadota</taxon>
        <taxon>Alphaproteobacteria</taxon>
        <taxon>Acetobacterales</taxon>
        <taxon>Roseomonadaceae</taxon>
        <taxon>Siccirubricoccus</taxon>
    </lineage>
</organism>
<evidence type="ECO:0000259" key="1">
    <source>
        <dbReference type="PROSITE" id="PS51750"/>
    </source>
</evidence>
<feature type="domain" description="Bro-N" evidence="1">
    <location>
        <begin position="1"/>
        <end position="102"/>
    </location>
</feature>
<name>A0A9X0R5L0_9PROT</name>
<dbReference type="AlphaFoldDB" id="A0A9X0R5L0"/>
<gene>
    <name evidence="2" type="ORF">H7965_26505</name>
</gene>